<dbReference type="EMBL" id="JACHNY010000007">
    <property type="protein sequence ID" value="MBB4618993.1"/>
    <property type="molecule type" value="Genomic_DNA"/>
</dbReference>
<dbReference type="AlphaFoldDB" id="A0A7W7EYP8"/>
<evidence type="ECO:0000313" key="2">
    <source>
        <dbReference type="Proteomes" id="UP000574769"/>
    </source>
</evidence>
<accession>A0A7W7EYP8</accession>
<name>A0A7W7EYP8_9SPHN</name>
<evidence type="ECO:0000313" key="1">
    <source>
        <dbReference type="EMBL" id="MBB4618993.1"/>
    </source>
</evidence>
<sequence>MTAHLAFPRPPKASKHCRHYSYKLPITLPDSGPHCAAGHDMSAPGAAMPCMPEPRGACCDRAEYTDQERAAWRAAVEASQSRLAAALRALPSPIPLRTSGTVKCPNCGGALRYARWRRGAEVGCDTDGCCGARFSIAADADWPVFAQAKEEDRS</sequence>
<organism evidence="1 2">
    <name type="scientific">Sphingomonas abaci</name>
    <dbReference type="NCBI Taxonomy" id="237611"/>
    <lineage>
        <taxon>Bacteria</taxon>
        <taxon>Pseudomonadati</taxon>
        <taxon>Pseudomonadota</taxon>
        <taxon>Alphaproteobacteria</taxon>
        <taxon>Sphingomonadales</taxon>
        <taxon>Sphingomonadaceae</taxon>
        <taxon>Sphingomonas</taxon>
    </lineage>
</organism>
<dbReference type="Proteomes" id="UP000574769">
    <property type="component" value="Unassembled WGS sequence"/>
</dbReference>
<proteinExistence type="predicted"/>
<reference evidence="1 2" key="1">
    <citation type="submission" date="2020-08" db="EMBL/GenBank/DDBJ databases">
        <title>Genomic Encyclopedia of Type Strains, Phase IV (KMG-IV): sequencing the most valuable type-strain genomes for metagenomic binning, comparative biology and taxonomic classification.</title>
        <authorList>
            <person name="Goeker M."/>
        </authorList>
    </citation>
    <scope>NUCLEOTIDE SEQUENCE [LARGE SCALE GENOMIC DNA]</scope>
    <source>
        <strain evidence="1 2">DSM 15867</strain>
    </source>
</reference>
<protein>
    <submittedName>
        <fullName evidence="1">Uncharacterized protein</fullName>
    </submittedName>
</protein>
<gene>
    <name evidence="1" type="ORF">GGQ96_003143</name>
</gene>
<dbReference type="RefSeq" id="WP_184116399.1">
    <property type="nucleotide sequence ID" value="NZ_JACHNY010000007.1"/>
</dbReference>
<comment type="caution">
    <text evidence="1">The sequence shown here is derived from an EMBL/GenBank/DDBJ whole genome shotgun (WGS) entry which is preliminary data.</text>
</comment>
<keyword evidence="2" id="KW-1185">Reference proteome</keyword>